<feature type="region of interest" description="Disordered" evidence="1">
    <location>
        <begin position="83"/>
        <end position="113"/>
    </location>
</feature>
<feature type="compositionally biased region" description="Basic and acidic residues" evidence="1">
    <location>
        <begin position="27"/>
        <end position="36"/>
    </location>
</feature>
<sequence>MPHDKPVVAPAPAEAAIPRITVLGPDGKMETDDKVGEGANKPVQKEEDKNAIVETEKHTHPGDGNNPVVTDNKTVVVVKAQGEKPNVAGDKDKVHHCSVKTEPDQTDPKDTEADKLEPVDIKQEAADGGENQSPAIKEEIASDAAEMLHTSDPVTIDGTQETSVKVANPHDDIPVFIFHPDTDTRVTIVARRPTGAMGPPVAIAHFEVSAVNIATASRVWRRVVYGGHASDSSNEMQHIILEGHPTGIKYLFRICHFSFERILDNISIDSMRHVVMEALEYSCTHLLRPWAKAWIRHLETVILTQEHSFKEDTILSIAFCLGALHMYDDAIKKLILQACIKDGYLVDESGCKIKELNLPQQAVDHIGHQRLVAVKQLFGLVSMAFQTLARKTRDRSYCKAKENQRECETAQLGSTMRAMIDMDLYPVPDAVQYEGSVETLADFLEGFRPAGLCEKHLKPHERLHYYCGIRLKDDAERVKAKIKTMRPDQVEMIRHNASIVGTEYMSDFASYAASPLEVADED</sequence>
<dbReference type="Proteomes" id="UP001201980">
    <property type="component" value="Unassembled WGS sequence"/>
</dbReference>
<evidence type="ECO:0000256" key="1">
    <source>
        <dbReference type="SAM" id="MobiDB-lite"/>
    </source>
</evidence>
<feature type="region of interest" description="Disordered" evidence="1">
    <location>
        <begin position="18"/>
        <end position="71"/>
    </location>
</feature>
<name>A0AAD5RUR6_9PEZI</name>
<keyword evidence="3" id="KW-1185">Reference proteome</keyword>
<accession>A0AAD5RUR6</accession>
<evidence type="ECO:0000313" key="2">
    <source>
        <dbReference type="EMBL" id="KAJ2903509.1"/>
    </source>
</evidence>
<comment type="caution">
    <text evidence="2">The sequence shown here is derived from an EMBL/GenBank/DDBJ whole genome shotgun (WGS) entry which is preliminary data.</text>
</comment>
<protein>
    <submittedName>
        <fullName evidence="2">Uncharacterized protein</fullName>
    </submittedName>
</protein>
<proteinExistence type="predicted"/>
<dbReference type="AlphaFoldDB" id="A0AAD5RUR6"/>
<organism evidence="2 3">
    <name type="scientific">Zalerion maritima</name>
    <dbReference type="NCBI Taxonomy" id="339359"/>
    <lineage>
        <taxon>Eukaryota</taxon>
        <taxon>Fungi</taxon>
        <taxon>Dikarya</taxon>
        <taxon>Ascomycota</taxon>
        <taxon>Pezizomycotina</taxon>
        <taxon>Sordariomycetes</taxon>
        <taxon>Lulworthiomycetidae</taxon>
        <taxon>Lulworthiales</taxon>
        <taxon>Lulworthiaceae</taxon>
        <taxon>Zalerion</taxon>
    </lineage>
</organism>
<reference evidence="2" key="1">
    <citation type="submission" date="2022-07" db="EMBL/GenBank/DDBJ databases">
        <title>Draft genome sequence of Zalerion maritima ATCC 34329, a (micro)plastics degrading marine fungus.</title>
        <authorList>
            <person name="Paco A."/>
            <person name="Goncalves M.F.M."/>
            <person name="Rocha-Santos T.A.P."/>
            <person name="Alves A."/>
        </authorList>
    </citation>
    <scope>NUCLEOTIDE SEQUENCE</scope>
    <source>
        <strain evidence="2">ATCC 34329</strain>
    </source>
</reference>
<evidence type="ECO:0000313" key="3">
    <source>
        <dbReference type="Proteomes" id="UP001201980"/>
    </source>
</evidence>
<dbReference type="EMBL" id="JAKWBI020000079">
    <property type="protein sequence ID" value="KAJ2903509.1"/>
    <property type="molecule type" value="Genomic_DNA"/>
</dbReference>
<feature type="compositionally biased region" description="Basic and acidic residues" evidence="1">
    <location>
        <begin position="89"/>
        <end position="113"/>
    </location>
</feature>
<gene>
    <name evidence="2" type="ORF">MKZ38_009731</name>
</gene>
<feature type="compositionally biased region" description="Basic and acidic residues" evidence="1">
    <location>
        <begin position="43"/>
        <end position="61"/>
    </location>
</feature>